<evidence type="ECO:0000256" key="2">
    <source>
        <dbReference type="ARBA" id="ARBA00009183"/>
    </source>
</evidence>
<dbReference type="GO" id="GO:0004499">
    <property type="term" value="F:N,N-dimethylaniline monooxygenase activity"/>
    <property type="evidence" value="ECO:0007669"/>
    <property type="project" value="InterPro"/>
</dbReference>
<dbReference type="GO" id="GO:0050660">
    <property type="term" value="F:flavin adenine dinucleotide binding"/>
    <property type="evidence" value="ECO:0007669"/>
    <property type="project" value="InterPro"/>
</dbReference>
<dbReference type="OrthoDB" id="66881at2759"/>
<keyword evidence="7 9" id="KW-0503">Monooxygenase</keyword>
<dbReference type="GO" id="GO:0050661">
    <property type="term" value="F:NADP binding"/>
    <property type="evidence" value="ECO:0007669"/>
    <property type="project" value="InterPro"/>
</dbReference>
<dbReference type="Pfam" id="PF13450">
    <property type="entry name" value="NAD_binding_8"/>
    <property type="match status" value="1"/>
</dbReference>
<reference evidence="9" key="1">
    <citation type="journal article" date="2020" name="Stud. Mycol.">
        <title>101 Dothideomycetes genomes: a test case for predicting lifestyles and emergence of pathogens.</title>
        <authorList>
            <person name="Haridas S."/>
            <person name="Albert R."/>
            <person name="Binder M."/>
            <person name="Bloem J."/>
            <person name="Labutti K."/>
            <person name="Salamov A."/>
            <person name="Andreopoulos B."/>
            <person name="Baker S."/>
            <person name="Barry K."/>
            <person name="Bills G."/>
            <person name="Bluhm B."/>
            <person name="Cannon C."/>
            <person name="Castanera R."/>
            <person name="Culley D."/>
            <person name="Daum C."/>
            <person name="Ezra D."/>
            <person name="Gonzalez J."/>
            <person name="Henrissat B."/>
            <person name="Kuo A."/>
            <person name="Liang C."/>
            <person name="Lipzen A."/>
            <person name="Lutzoni F."/>
            <person name="Magnuson J."/>
            <person name="Mondo S."/>
            <person name="Nolan M."/>
            <person name="Ohm R."/>
            <person name="Pangilinan J."/>
            <person name="Park H.-J."/>
            <person name="Ramirez L."/>
            <person name="Alfaro M."/>
            <person name="Sun H."/>
            <person name="Tritt A."/>
            <person name="Yoshinaga Y."/>
            <person name="Zwiers L.-H."/>
            <person name="Turgeon B."/>
            <person name="Goodwin S."/>
            <person name="Spatafora J."/>
            <person name="Crous P."/>
            <person name="Grigoriev I."/>
        </authorList>
    </citation>
    <scope>NUCLEOTIDE SEQUENCE</scope>
    <source>
        <strain evidence="9">CBS 122681</strain>
    </source>
</reference>
<dbReference type="PANTHER" id="PTHR23023">
    <property type="entry name" value="DIMETHYLANILINE MONOOXYGENASE"/>
    <property type="match status" value="1"/>
</dbReference>
<comment type="cofactor">
    <cofactor evidence="1">
        <name>FAD</name>
        <dbReference type="ChEBI" id="CHEBI:57692"/>
    </cofactor>
</comment>
<keyword evidence="4" id="KW-0274">FAD</keyword>
<dbReference type="Pfam" id="PF00743">
    <property type="entry name" value="FMO-like"/>
    <property type="match status" value="2"/>
</dbReference>
<dbReference type="InterPro" id="IPR036188">
    <property type="entry name" value="FAD/NAD-bd_sf"/>
</dbReference>
<accession>A0A6A6TIQ9</accession>
<evidence type="ECO:0000256" key="7">
    <source>
        <dbReference type="ARBA" id="ARBA00023033"/>
    </source>
</evidence>
<keyword evidence="6" id="KW-0560">Oxidoreductase</keyword>
<dbReference type="AlphaFoldDB" id="A0A6A6TIQ9"/>
<dbReference type="EMBL" id="MU004311">
    <property type="protein sequence ID" value="KAF2658833.1"/>
    <property type="molecule type" value="Genomic_DNA"/>
</dbReference>
<evidence type="ECO:0000256" key="1">
    <source>
        <dbReference type="ARBA" id="ARBA00001974"/>
    </source>
</evidence>
<protein>
    <submittedName>
        <fullName evidence="9">Putative dimethylaniline monooxygenase</fullName>
    </submittedName>
</protein>
<keyword evidence="5" id="KW-0521">NADP</keyword>
<evidence type="ECO:0000256" key="6">
    <source>
        <dbReference type="ARBA" id="ARBA00023002"/>
    </source>
</evidence>
<evidence type="ECO:0000313" key="9">
    <source>
        <dbReference type="EMBL" id="KAF2658833.1"/>
    </source>
</evidence>
<evidence type="ECO:0000313" key="10">
    <source>
        <dbReference type="Proteomes" id="UP000799324"/>
    </source>
</evidence>
<evidence type="ECO:0000256" key="5">
    <source>
        <dbReference type="ARBA" id="ARBA00022857"/>
    </source>
</evidence>
<feature type="region of interest" description="Disordered" evidence="8">
    <location>
        <begin position="61"/>
        <end position="89"/>
    </location>
</feature>
<sequence length="500" mass="56668">MTSSPIKSVAVIGAGAAGAAAAVALSAEDAFDVIRVFERREVPGGTWIYDADPKTPIVLHPGKLPTETDPPLKTPARLPTTTPPSPQYRYDRTPIYADLTTNVPAIAMSFSDRPFAYGPFVPHWIPKQYIENYFSFHQADKHLSLNTTVEDVSRIVGKNKGEYKWKLKLRRYDPIQHVDDWWEETFDAVIIANGHYSVPIVPQVPGLNEYMKKYPGRVVHSKSYRTSESYSGQRVVVIGNSASGHDITTQLVESRKPQLPIYQSRRSKSLWDGPDTPPDIEWKPIIARFDAEADEIIFTDNTRLRNIDAVIYCTGYAPSFPFWNTEANGGPLYDYDDGHLKGIYQHTFFRSFSNTLGIIGMPRVLTFRSFEYQAIALARLFAGRNTKPLPPLAEQEAWEKKRLRLVKEEGRKFHDIIWDNGETMGWLRFLFELSGLPVLEGIGRTPPVLNKETRWAIEHVRKYPIPDRGKAGDDEAAVAEDGEWLVVNHWGRGKDSLHFI</sequence>
<dbReference type="FunFam" id="3.50.50.60:FF:000138">
    <property type="entry name" value="Flavin-containing monooxygenase"/>
    <property type="match status" value="1"/>
</dbReference>
<keyword evidence="3" id="KW-0285">Flavoprotein</keyword>
<keyword evidence="10" id="KW-1185">Reference proteome</keyword>
<evidence type="ECO:0000256" key="8">
    <source>
        <dbReference type="SAM" id="MobiDB-lite"/>
    </source>
</evidence>
<comment type="similarity">
    <text evidence="2">Belongs to the FMO family.</text>
</comment>
<proteinExistence type="inferred from homology"/>
<gene>
    <name evidence="9" type="ORF">K491DRAFT_713087</name>
</gene>
<dbReference type="PRINTS" id="PR00368">
    <property type="entry name" value="FADPNR"/>
</dbReference>
<dbReference type="Proteomes" id="UP000799324">
    <property type="component" value="Unassembled WGS sequence"/>
</dbReference>
<evidence type="ECO:0000256" key="4">
    <source>
        <dbReference type="ARBA" id="ARBA00022827"/>
    </source>
</evidence>
<organism evidence="9 10">
    <name type="scientific">Lophiostoma macrostomum CBS 122681</name>
    <dbReference type="NCBI Taxonomy" id="1314788"/>
    <lineage>
        <taxon>Eukaryota</taxon>
        <taxon>Fungi</taxon>
        <taxon>Dikarya</taxon>
        <taxon>Ascomycota</taxon>
        <taxon>Pezizomycotina</taxon>
        <taxon>Dothideomycetes</taxon>
        <taxon>Pleosporomycetidae</taxon>
        <taxon>Pleosporales</taxon>
        <taxon>Lophiostomataceae</taxon>
        <taxon>Lophiostoma</taxon>
    </lineage>
</organism>
<dbReference type="Gene3D" id="3.50.50.60">
    <property type="entry name" value="FAD/NAD(P)-binding domain"/>
    <property type="match status" value="2"/>
</dbReference>
<evidence type="ECO:0000256" key="3">
    <source>
        <dbReference type="ARBA" id="ARBA00022630"/>
    </source>
</evidence>
<dbReference type="SUPFAM" id="SSF51905">
    <property type="entry name" value="FAD/NAD(P)-binding domain"/>
    <property type="match status" value="2"/>
</dbReference>
<dbReference type="InterPro" id="IPR020946">
    <property type="entry name" value="Flavin_mOase-like"/>
</dbReference>
<dbReference type="InterPro" id="IPR050346">
    <property type="entry name" value="FMO-like"/>
</dbReference>
<name>A0A6A6TIQ9_9PLEO</name>